<dbReference type="Proteomes" id="UP000295621">
    <property type="component" value="Unassembled WGS sequence"/>
</dbReference>
<evidence type="ECO:0000313" key="1">
    <source>
        <dbReference type="EMBL" id="TDC50477.1"/>
    </source>
</evidence>
<dbReference type="Gene3D" id="2.50.20.20">
    <property type="match status" value="1"/>
</dbReference>
<proteinExistence type="predicted"/>
<comment type="caution">
    <text evidence="1">The sequence shown here is derived from an EMBL/GenBank/DDBJ whole genome shotgun (WGS) entry which is preliminary data.</text>
</comment>
<gene>
    <name evidence="1" type="ORF">E1212_14920</name>
</gene>
<dbReference type="AlphaFoldDB" id="A0A4R4RLH9"/>
<protein>
    <recommendedName>
        <fullName evidence="3">LppX_LprAFG lipoprotein</fullName>
    </recommendedName>
</protein>
<dbReference type="RefSeq" id="WP_162605475.1">
    <property type="nucleotide sequence ID" value="NZ_SMKL01000030.1"/>
</dbReference>
<keyword evidence="2" id="KW-1185">Reference proteome</keyword>
<sequence>MTVALTACTSGPEHPSVSPLAQISVEEGLDEAPNGIDELAPADVLDQSLAAMRATGSYRVTGTTVGGNTIDIAFKDGVGSTGTVGGNTTVQLVATPGAVYVTGDTESLAEQVGADVGTTIAGKWLLISPEAASGFAIFADGSTFAAAVLGADAPDGLTAVREVDGQPAVGLLFPETGGTLWVAATGEPLPLRLEEKGASAGAGVISFTDYGTEVAVTPPAEDAVVDLTKIPVPTATPTP</sequence>
<accession>A0A4R4RLH9</accession>
<reference evidence="1 2" key="1">
    <citation type="submission" date="2019-02" db="EMBL/GenBank/DDBJ databases">
        <title>Draft genome sequences of novel Actinobacteria.</title>
        <authorList>
            <person name="Sahin N."/>
            <person name="Ay H."/>
            <person name="Saygin H."/>
        </authorList>
    </citation>
    <scope>NUCLEOTIDE SEQUENCE [LARGE SCALE GENOMIC DNA]</scope>
    <source>
        <strain evidence="1 2">KC603</strain>
    </source>
</reference>
<evidence type="ECO:0008006" key="3">
    <source>
        <dbReference type="Google" id="ProtNLM"/>
    </source>
</evidence>
<name>A0A4R4RLH9_9ACTN</name>
<organism evidence="1 2">
    <name type="scientific">Jiangella ureilytica</name>
    <dbReference type="NCBI Taxonomy" id="2530374"/>
    <lineage>
        <taxon>Bacteria</taxon>
        <taxon>Bacillati</taxon>
        <taxon>Actinomycetota</taxon>
        <taxon>Actinomycetes</taxon>
        <taxon>Jiangellales</taxon>
        <taxon>Jiangellaceae</taxon>
        <taxon>Jiangella</taxon>
    </lineage>
</organism>
<evidence type="ECO:0000313" key="2">
    <source>
        <dbReference type="Proteomes" id="UP000295621"/>
    </source>
</evidence>
<dbReference type="EMBL" id="SMKL01000030">
    <property type="protein sequence ID" value="TDC50477.1"/>
    <property type="molecule type" value="Genomic_DNA"/>
</dbReference>